<feature type="non-terminal residue" evidence="1">
    <location>
        <position position="1"/>
    </location>
</feature>
<dbReference type="OrthoDB" id="2374186at2759"/>
<dbReference type="EMBL" id="CAJVPY010001410">
    <property type="protein sequence ID" value="CAG8520901.1"/>
    <property type="molecule type" value="Genomic_DNA"/>
</dbReference>
<accession>A0A9N9A927</accession>
<reference evidence="1" key="1">
    <citation type="submission" date="2021-06" db="EMBL/GenBank/DDBJ databases">
        <authorList>
            <person name="Kallberg Y."/>
            <person name="Tangrot J."/>
            <person name="Rosling A."/>
        </authorList>
    </citation>
    <scope>NUCLEOTIDE SEQUENCE</scope>
    <source>
        <strain evidence="1">MA453B</strain>
    </source>
</reference>
<dbReference type="Proteomes" id="UP000789405">
    <property type="component" value="Unassembled WGS sequence"/>
</dbReference>
<proteinExistence type="predicted"/>
<evidence type="ECO:0000313" key="1">
    <source>
        <dbReference type="EMBL" id="CAG8520901.1"/>
    </source>
</evidence>
<evidence type="ECO:0000313" key="2">
    <source>
        <dbReference type="Proteomes" id="UP000789405"/>
    </source>
</evidence>
<name>A0A9N9A927_9GLOM</name>
<comment type="caution">
    <text evidence="1">The sequence shown here is derived from an EMBL/GenBank/DDBJ whole genome shotgun (WGS) entry which is preliminary data.</text>
</comment>
<dbReference type="AlphaFoldDB" id="A0A9N9A927"/>
<keyword evidence="2" id="KW-1185">Reference proteome</keyword>
<protein>
    <submittedName>
        <fullName evidence="1">24680_t:CDS:1</fullName>
    </submittedName>
</protein>
<gene>
    <name evidence="1" type="ORF">DERYTH_LOCUS3864</name>
</gene>
<organism evidence="1 2">
    <name type="scientific">Dentiscutata erythropus</name>
    <dbReference type="NCBI Taxonomy" id="1348616"/>
    <lineage>
        <taxon>Eukaryota</taxon>
        <taxon>Fungi</taxon>
        <taxon>Fungi incertae sedis</taxon>
        <taxon>Mucoromycota</taxon>
        <taxon>Glomeromycotina</taxon>
        <taxon>Glomeromycetes</taxon>
        <taxon>Diversisporales</taxon>
        <taxon>Gigasporaceae</taxon>
        <taxon>Dentiscutata</taxon>
    </lineage>
</organism>
<sequence>AQQTPTLSQFQELNNIALPCTDLDFDKLKQEIKRLKLKDFDPHFQKQKNTFGQLTSSAINKAGDGLSAILDLFVQANKQIIESNNGNNNSFAQGQLQGQLTTCKTLLQTKFTSEELQSLQDKQKELMELEKQSAVLR</sequence>